<gene>
    <name evidence="1" type="ORF">I41_01430</name>
</gene>
<keyword evidence="2" id="KW-1185">Reference proteome</keyword>
<dbReference type="AlphaFoldDB" id="A0A517TRK7"/>
<sequence>MAKRRRSFSASFKAKAALAACRGDKSTAQLASDYEVHAGQVTAWKKHLLAGAASLVEDGRGRKPDDGVADEQELYEQIGRLKMEVEWLKKKSAQLD</sequence>
<evidence type="ECO:0000313" key="2">
    <source>
        <dbReference type="Proteomes" id="UP000317909"/>
    </source>
</evidence>
<dbReference type="GO" id="GO:0003677">
    <property type="term" value="F:DNA binding"/>
    <property type="evidence" value="ECO:0007669"/>
    <property type="project" value="InterPro"/>
</dbReference>
<dbReference type="SUPFAM" id="SSF46689">
    <property type="entry name" value="Homeodomain-like"/>
    <property type="match status" value="1"/>
</dbReference>
<dbReference type="GO" id="GO:0006313">
    <property type="term" value="P:DNA transposition"/>
    <property type="evidence" value="ECO:0007669"/>
    <property type="project" value="InterPro"/>
</dbReference>
<name>A0A517TRK7_9BACT</name>
<dbReference type="Proteomes" id="UP000317909">
    <property type="component" value="Chromosome"/>
</dbReference>
<dbReference type="GO" id="GO:0004803">
    <property type="term" value="F:transposase activity"/>
    <property type="evidence" value="ECO:0007669"/>
    <property type="project" value="InterPro"/>
</dbReference>
<accession>A0A517TRK7</accession>
<dbReference type="KEGG" id="llh:I41_01430"/>
<reference evidence="1 2" key="1">
    <citation type="submission" date="2019-02" db="EMBL/GenBank/DDBJ databases">
        <title>Deep-cultivation of Planctomycetes and their phenomic and genomic characterization uncovers novel biology.</title>
        <authorList>
            <person name="Wiegand S."/>
            <person name="Jogler M."/>
            <person name="Boedeker C."/>
            <person name="Pinto D."/>
            <person name="Vollmers J."/>
            <person name="Rivas-Marin E."/>
            <person name="Kohn T."/>
            <person name="Peeters S.H."/>
            <person name="Heuer A."/>
            <person name="Rast P."/>
            <person name="Oberbeckmann S."/>
            <person name="Bunk B."/>
            <person name="Jeske O."/>
            <person name="Meyerdierks A."/>
            <person name="Storesund J.E."/>
            <person name="Kallscheuer N."/>
            <person name="Luecker S."/>
            <person name="Lage O.M."/>
            <person name="Pohl T."/>
            <person name="Merkel B.J."/>
            <person name="Hornburger P."/>
            <person name="Mueller R.-W."/>
            <person name="Bruemmer F."/>
            <person name="Labrenz M."/>
            <person name="Spormann A.M."/>
            <person name="Op den Camp H."/>
            <person name="Overmann J."/>
            <person name="Amann R."/>
            <person name="Jetten M.S.M."/>
            <person name="Mascher T."/>
            <person name="Medema M.H."/>
            <person name="Devos D.P."/>
            <person name="Kaster A.-K."/>
            <person name="Ovreas L."/>
            <person name="Rohde M."/>
            <person name="Galperin M.Y."/>
            <person name="Jogler C."/>
        </authorList>
    </citation>
    <scope>NUCLEOTIDE SEQUENCE [LARGE SCALE GENOMIC DNA]</scope>
    <source>
        <strain evidence="1 2">I41</strain>
    </source>
</reference>
<dbReference type="Pfam" id="PF01527">
    <property type="entry name" value="HTH_Tnp_1"/>
    <property type="match status" value="1"/>
</dbReference>
<proteinExistence type="predicted"/>
<protein>
    <submittedName>
        <fullName evidence="1">Transposase</fullName>
    </submittedName>
</protein>
<evidence type="ECO:0000313" key="1">
    <source>
        <dbReference type="EMBL" id="QDT70988.1"/>
    </source>
</evidence>
<dbReference type="InterPro" id="IPR002514">
    <property type="entry name" value="Transposase_8"/>
</dbReference>
<organism evidence="1 2">
    <name type="scientific">Lacipirellula limnantheis</name>
    <dbReference type="NCBI Taxonomy" id="2528024"/>
    <lineage>
        <taxon>Bacteria</taxon>
        <taxon>Pseudomonadati</taxon>
        <taxon>Planctomycetota</taxon>
        <taxon>Planctomycetia</taxon>
        <taxon>Pirellulales</taxon>
        <taxon>Lacipirellulaceae</taxon>
        <taxon>Lacipirellula</taxon>
    </lineage>
</organism>
<dbReference type="RefSeq" id="WP_168206583.1">
    <property type="nucleotide sequence ID" value="NZ_CP036339.1"/>
</dbReference>
<dbReference type="InterPro" id="IPR009057">
    <property type="entry name" value="Homeodomain-like_sf"/>
</dbReference>
<dbReference type="EMBL" id="CP036339">
    <property type="protein sequence ID" value="QDT70988.1"/>
    <property type="molecule type" value="Genomic_DNA"/>
</dbReference>